<comment type="caution">
    <text evidence="6">The sequence shown here is derived from an EMBL/GenBank/DDBJ whole genome shotgun (WGS) entry which is preliminary data.</text>
</comment>
<dbReference type="Proteomes" id="UP000521872">
    <property type="component" value="Unassembled WGS sequence"/>
</dbReference>
<feature type="repeat" description="TPR" evidence="3">
    <location>
        <begin position="37"/>
        <end position="70"/>
    </location>
</feature>
<dbReference type="SUPFAM" id="SSF52058">
    <property type="entry name" value="L domain-like"/>
    <property type="match status" value="1"/>
</dbReference>
<evidence type="ECO:0000313" key="6">
    <source>
        <dbReference type="EMBL" id="KAF4617322.1"/>
    </source>
</evidence>
<name>A0A8H4VPL2_9AGAR</name>
<gene>
    <name evidence="6" type="ORF">D9613_006132</name>
</gene>
<dbReference type="Gene3D" id="3.80.10.10">
    <property type="entry name" value="Ribonuclease Inhibitor"/>
    <property type="match status" value="1"/>
</dbReference>
<accession>A0A8H4VPL2</accession>
<dbReference type="SMART" id="SM00028">
    <property type="entry name" value="TPR"/>
    <property type="match status" value="3"/>
</dbReference>
<dbReference type="PROSITE" id="PS50005">
    <property type="entry name" value="TPR"/>
    <property type="match status" value="1"/>
</dbReference>
<evidence type="ECO:0000313" key="7">
    <source>
        <dbReference type="Proteomes" id="UP000521872"/>
    </source>
</evidence>
<dbReference type="SUPFAM" id="SSF81383">
    <property type="entry name" value="F-box domain"/>
    <property type="match status" value="1"/>
</dbReference>
<keyword evidence="2 3" id="KW-0802">TPR repeat</keyword>
<dbReference type="SUPFAM" id="SSF48452">
    <property type="entry name" value="TPR-like"/>
    <property type="match status" value="1"/>
</dbReference>
<organism evidence="6 7">
    <name type="scientific">Agrocybe pediades</name>
    <dbReference type="NCBI Taxonomy" id="84607"/>
    <lineage>
        <taxon>Eukaryota</taxon>
        <taxon>Fungi</taxon>
        <taxon>Dikarya</taxon>
        <taxon>Basidiomycota</taxon>
        <taxon>Agaricomycotina</taxon>
        <taxon>Agaricomycetes</taxon>
        <taxon>Agaricomycetidae</taxon>
        <taxon>Agaricales</taxon>
        <taxon>Agaricineae</taxon>
        <taxon>Strophariaceae</taxon>
        <taxon>Agrocybe</taxon>
    </lineage>
</organism>
<dbReference type="InterPro" id="IPR019734">
    <property type="entry name" value="TPR_rpt"/>
</dbReference>
<keyword evidence="1" id="KW-0677">Repeat</keyword>
<dbReference type="InterPro" id="IPR011990">
    <property type="entry name" value="TPR-like_helical_dom_sf"/>
</dbReference>
<sequence>MSRKHFQAGLSCFQAGKYEEALTHLNKATENGTQAHYLIYDTRAAVYSKLGQTKEAIKDAKKTIEVAPDRWQGYARAARLFLQIKKTDASLTMVSMALERLKEAEAERRASLLTLKEEIEKSQEKREMLRRRFTDHTVKLPIELFAEIARMLSQEDHTTVIPLSQVSKTWRDVILGLPYLWDVLLLTRRRPRQKTKLWLERSKGKIRELSIRESTLTTPHWSGDGLEILKWEHLRVLKVQKWDVGSFLLSIGKLHSLKNLEHIEINSVPSSYSFPFGKQSVFHEEHEIQLKNLTMVSTTLTGDNFPRRMTTLTNLTLQYFNTTGALGTLLQANSALGKLSLTNIMCEDINSDATFDLPCLTHLELKGHYPRFIYSLNMPNLITLKIENPPTYLNPTQLMRTLIQNGSSQLSELGLRSCHFDATILISLLRKTKALTALEVTNTAGEALAILDVLADSTILDSKYPDLDDPTPYDGVLCPHLTHVNLSRCPDVQTGPLVRLIKSRLPPQTDPAQASEVVSEPAQILKLVVDECPKIDSTWLPWLREKVPSVSCVFMKRNTKFRA</sequence>
<evidence type="ECO:0000256" key="2">
    <source>
        <dbReference type="ARBA" id="ARBA00022803"/>
    </source>
</evidence>
<dbReference type="InterPro" id="IPR032675">
    <property type="entry name" value="LRR_dom_sf"/>
</dbReference>
<dbReference type="GO" id="GO:0051879">
    <property type="term" value="F:Hsp90 protein binding"/>
    <property type="evidence" value="ECO:0007669"/>
    <property type="project" value="TreeGrafter"/>
</dbReference>
<keyword evidence="7" id="KW-1185">Reference proteome</keyword>
<evidence type="ECO:0000256" key="1">
    <source>
        <dbReference type="ARBA" id="ARBA00022737"/>
    </source>
</evidence>
<dbReference type="PANTHER" id="PTHR22904:SF523">
    <property type="entry name" value="STRESS-INDUCED-PHOSPHOPROTEIN 1"/>
    <property type="match status" value="1"/>
</dbReference>
<evidence type="ECO:0000256" key="4">
    <source>
        <dbReference type="SAM" id="Coils"/>
    </source>
</evidence>
<dbReference type="PROSITE" id="PS50181">
    <property type="entry name" value="FBOX"/>
    <property type="match status" value="1"/>
</dbReference>
<evidence type="ECO:0000256" key="3">
    <source>
        <dbReference type="PROSITE-ProRule" id="PRU00339"/>
    </source>
</evidence>
<dbReference type="AlphaFoldDB" id="A0A8H4VPL2"/>
<dbReference type="EMBL" id="JAACJL010000030">
    <property type="protein sequence ID" value="KAF4617322.1"/>
    <property type="molecule type" value="Genomic_DNA"/>
</dbReference>
<dbReference type="InterPro" id="IPR036047">
    <property type="entry name" value="F-box-like_dom_sf"/>
</dbReference>
<protein>
    <recommendedName>
        <fullName evidence="5">F-box domain-containing protein</fullName>
    </recommendedName>
</protein>
<evidence type="ECO:0000259" key="5">
    <source>
        <dbReference type="PROSITE" id="PS50181"/>
    </source>
</evidence>
<dbReference type="PANTHER" id="PTHR22904">
    <property type="entry name" value="TPR REPEAT CONTAINING PROTEIN"/>
    <property type="match status" value="1"/>
</dbReference>
<keyword evidence="4" id="KW-0175">Coiled coil</keyword>
<feature type="domain" description="F-box" evidence="5">
    <location>
        <begin position="134"/>
        <end position="184"/>
    </location>
</feature>
<reference evidence="6 7" key="1">
    <citation type="submission" date="2019-12" db="EMBL/GenBank/DDBJ databases">
        <authorList>
            <person name="Floudas D."/>
            <person name="Bentzer J."/>
            <person name="Ahren D."/>
            <person name="Johansson T."/>
            <person name="Persson P."/>
            <person name="Tunlid A."/>
        </authorList>
    </citation>
    <scope>NUCLEOTIDE SEQUENCE [LARGE SCALE GENOMIC DNA]</scope>
    <source>
        <strain evidence="6 7">CBS 102.39</strain>
    </source>
</reference>
<proteinExistence type="predicted"/>
<dbReference type="Gene3D" id="1.25.40.10">
    <property type="entry name" value="Tetratricopeptide repeat domain"/>
    <property type="match status" value="1"/>
</dbReference>
<dbReference type="InterPro" id="IPR001810">
    <property type="entry name" value="F-box_dom"/>
</dbReference>
<feature type="coiled-coil region" evidence="4">
    <location>
        <begin position="101"/>
        <end position="132"/>
    </location>
</feature>